<keyword evidence="2" id="KW-1185">Reference proteome</keyword>
<evidence type="ECO:0000313" key="2">
    <source>
        <dbReference type="Proteomes" id="UP001186974"/>
    </source>
</evidence>
<proteinExistence type="predicted"/>
<reference evidence="1" key="1">
    <citation type="submission" date="2024-09" db="EMBL/GenBank/DDBJ databases">
        <title>Black Yeasts Isolated from many extreme environments.</title>
        <authorList>
            <person name="Coleine C."/>
            <person name="Stajich J.E."/>
            <person name="Selbmann L."/>
        </authorList>
    </citation>
    <scope>NUCLEOTIDE SEQUENCE</scope>
    <source>
        <strain evidence="1">CCFEE 5737</strain>
    </source>
</reference>
<protein>
    <submittedName>
        <fullName evidence="1">Uncharacterized protein</fullName>
    </submittedName>
</protein>
<sequence>MRTFIRSFSKTAGGRYQGYGRSNMIVANNPSSPHFDGTDGPPSWKSGPGSSSKGKGRAISENRVATAARKSNVTPEEEEDSILPIGTTVPYRLDPRRDDKGAGSYALETYAPSSSGEPSSSTSDTSTASSSAEASASTEYRYGNTLSENPIRMKMRPERVTSRTTVWHPQGQERERKGQQQ</sequence>
<dbReference type="Proteomes" id="UP001186974">
    <property type="component" value="Unassembled WGS sequence"/>
</dbReference>
<name>A0ACC3CYV7_9PEZI</name>
<evidence type="ECO:0000313" key="1">
    <source>
        <dbReference type="EMBL" id="KAK3058387.1"/>
    </source>
</evidence>
<accession>A0ACC3CYV7</accession>
<comment type="caution">
    <text evidence="1">The sequence shown here is derived from an EMBL/GenBank/DDBJ whole genome shotgun (WGS) entry which is preliminary data.</text>
</comment>
<organism evidence="1 2">
    <name type="scientific">Coniosporium uncinatum</name>
    <dbReference type="NCBI Taxonomy" id="93489"/>
    <lineage>
        <taxon>Eukaryota</taxon>
        <taxon>Fungi</taxon>
        <taxon>Dikarya</taxon>
        <taxon>Ascomycota</taxon>
        <taxon>Pezizomycotina</taxon>
        <taxon>Dothideomycetes</taxon>
        <taxon>Dothideomycetes incertae sedis</taxon>
        <taxon>Coniosporium</taxon>
    </lineage>
</organism>
<dbReference type="EMBL" id="JAWDJW010009634">
    <property type="protein sequence ID" value="KAK3058387.1"/>
    <property type="molecule type" value="Genomic_DNA"/>
</dbReference>
<gene>
    <name evidence="1" type="ORF">LTS18_011419</name>
</gene>